<dbReference type="GeneID" id="110076266"/>
<keyword evidence="4" id="KW-0238">DNA-binding</keyword>
<dbReference type="KEGG" id="pvt:110076266"/>
<dbReference type="InterPro" id="IPR001005">
    <property type="entry name" value="SANT/Myb"/>
</dbReference>
<dbReference type="InParanoid" id="A0A6J0T5X7"/>
<reference evidence="12" key="1">
    <citation type="submission" date="2025-08" db="UniProtKB">
        <authorList>
            <consortium name="RefSeq"/>
        </authorList>
    </citation>
    <scope>IDENTIFICATION</scope>
</reference>
<evidence type="ECO:0000256" key="4">
    <source>
        <dbReference type="ARBA" id="ARBA00023125"/>
    </source>
</evidence>
<dbReference type="InterPro" id="IPR030657">
    <property type="entry name" value="TERF2"/>
</dbReference>
<organism evidence="11 12">
    <name type="scientific">Pogona vitticeps</name>
    <name type="common">central bearded dragon</name>
    <dbReference type="NCBI Taxonomy" id="103695"/>
    <lineage>
        <taxon>Eukaryota</taxon>
        <taxon>Metazoa</taxon>
        <taxon>Chordata</taxon>
        <taxon>Craniata</taxon>
        <taxon>Vertebrata</taxon>
        <taxon>Euteleostomi</taxon>
        <taxon>Lepidosauria</taxon>
        <taxon>Squamata</taxon>
        <taxon>Bifurcata</taxon>
        <taxon>Unidentata</taxon>
        <taxon>Episquamata</taxon>
        <taxon>Toxicofera</taxon>
        <taxon>Iguania</taxon>
        <taxon>Acrodonta</taxon>
        <taxon>Agamidae</taxon>
        <taxon>Amphibolurinae</taxon>
        <taxon>Pogona</taxon>
    </lineage>
</organism>
<feature type="coiled-coil region" evidence="7">
    <location>
        <begin position="122"/>
        <end position="149"/>
    </location>
</feature>
<keyword evidence="5" id="KW-0539">Nucleus</keyword>
<feature type="domain" description="HTH myb-type" evidence="10">
    <location>
        <begin position="546"/>
        <end position="599"/>
    </location>
</feature>
<dbReference type="CTD" id="7014"/>
<proteinExistence type="predicted"/>
<protein>
    <submittedName>
        <fullName evidence="12">Telomeric repeat-binding factor 2 isoform X1</fullName>
    </submittedName>
</protein>
<dbReference type="GO" id="GO:0042803">
    <property type="term" value="F:protein homodimerization activity"/>
    <property type="evidence" value="ECO:0007669"/>
    <property type="project" value="InterPro"/>
</dbReference>
<dbReference type="OrthoDB" id="608866at2759"/>
<keyword evidence="11" id="KW-1185">Reference proteome</keyword>
<gene>
    <name evidence="12" type="primary">TERF2</name>
</gene>
<dbReference type="InterPro" id="IPR009057">
    <property type="entry name" value="Homeodomain-like_sf"/>
</dbReference>
<feature type="region of interest" description="Disordered" evidence="8">
    <location>
        <begin position="351"/>
        <end position="385"/>
    </location>
</feature>
<dbReference type="CDD" id="cd11660">
    <property type="entry name" value="SANT_TRF"/>
    <property type="match status" value="1"/>
</dbReference>
<evidence type="ECO:0000256" key="1">
    <source>
        <dbReference type="ARBA" id="ARBA00004574"/>
    </source>
</evidence>
<dbReference type="GO" id="GO:0098505">
    <property type="term" value="F:G-rich strand telomeric DNA binding"/>
    <property type="evidence" value="ECO:0007669"/>
    <property type="project" value="TreeGrafter"/>
</dbReference>
<keyword evidence="7" id="KW-0175">Coiled coil</keyword>
<comment type="subcellular location">
    <subcellularLocation>
        <location evidence="1">Chromosome</location>
        <location evidence="1">Telomere</location>
    </subcellularLocation>
</comment>
<feature type="region of interest" description="Disordered" evidence="8">
    <location>
        <begin position="1"/>
        <end position="41"/>
    </location>
</feature>
<dbReference type="FunCoup" id="A0A6J0T5X7">
    <property type="interactions" value="529"/>
</dbReference>
<dbReference type="GO" id="GO:1905839">
    <property type="term" value="P:negative regulation of telomeric D-loop disassembly"/>
    <property type="evidence" value="ECO:0007669"/>
    <property type="project" value="TreeGrafter"/>
</dbReference>
<keyword evidence="6" id="KW-0131">Cell cycle</keyword>
<dbReference type="InterPro" id="IPR017930">
    <property type="entry name" value="Myb_dom"/>
</dbReference>
<dbReference type="GO" id="GO:0003691">
    <property type="term" value="F:double-stranded telomeric DNA binding"/>
    <property type="evidence" value="ECO:0007669"/>
    <property type="project" value="TreeGrafter"/>
</dbReference>
<evidence type="ECO:0000256" key="8">
    <source>
        <dbReference type="SAM" id="MobiDB-lite"/>
    </source>
</evidence>
<sequence length="599" mass="65871">MAREKGKAAARGGGACPGMASSSSSSSSEAAAAAEESAETRGEATEQQANVWVMVFYLHQALQAFRAGRTRDFRQLRDVMNAVLVRPLVLEKSICLRLRIVQFLSRIEEDWTIDAKTKLTPLECALQLLEKMKEELKMEESVFQKIRKQIKEAAVITCVKNKEYEQASKILKKHLSKDESSQEMRTLLQSVIAEKNFSHPVIWNFSYPSFQQTMFMFMEGYLDDSEPFLLKMAQKRLAEMSGPRFNPVGAANEAAAESKAAEKEGGGKEAPEAPGAADPEPKKPNGISEPEGKTGDLLEEHPRSLEGDNETDAGPLPADGESRKEVVVVQCADVAPEVATVAEPPVATDPAAGAAVGAAAAASSPVLAAPKDSDRQPPGRPTSYGYSVLKEAHRVLCGDAPNPDEVFLKLDETDWTCPKLGSPSTSHRAKRPREEEEEPMASGSHSCQQNAKQQVTINKLLMGKENGSENRRAFHKELFVALSILPSKPQRPAQPAAPLPARLAKERVDAAGQDEEKEVWSGEDELFIDEDSEGRGRRSTCIASNKKKKWTVEESAWVKAGVRRFGEGNWKAICRAYPFKKRTPVMIKDRWRTMKKLGL</sequence>
<evidence type="ECO:0000256" key="3">
    <source>
        <dbReference type="ARBA" id="ARBA00022895"/>
    </source>
</evidence>
<dbReference type="AlphaFoldDB" id="A0A6J0T5X7"/>
<dbReference type="InterPro" id="IPR013867">
    <property type="entry name" value="Telomere_rpt-bd_fac_dimer_dom"/>
</dbReference>
<evidence type="ECO:0000256" key="6">
    <source>
        <dbReference type="ARBA" id="ARBA00023306"/>
    </source>
</evidence>
<keyword evidence="3" id="KW-0779">Telomere</keyword>
<feature type="domain" description="Myb-like" evidence="9">
    <location>
        <begin position="542"/>
        <end position="595"/>
    </location>
</feature>
<dbReference type="InterPro" id="IPR036507">
    <property type="entry name" value="Telomere_rpt-bd_fac_dimer_sf"/>
</dbReference>
<feature type="compositionally biased region" description="Basic and acidic residues" evidence="8">
    <location>
        <begin position="290"/>
        <end position="306"/>
    </location>
</feature>
<dbReference type="PANTHER" id="PTHR46833:SF1">
    <property type="entry name" value="TELOMERIC REPEAT-BINDING FACTOR 2"/>
    <property type="match status" value="1"/>
</dbReference>
<feature type="compositionally biased region" description="Basic and acidic residues" evidence="8">
    <location>
        <begin position="259"/>
        <end position="271"/>
    </location>
</feature>
<feature type="compositionally biased region" description="Low complexity" evidence="8">
    <location>
        <begin position="249"/>
        <end position="258"/>
    </location>
</feature>
<dbReference type="Pfam" id="PF00249">
    <property type="entry name" value="Myb_DNA-binding"/>
    <property type="match status" value="1"/>
</dbReference>
<dbReference type="Pfam" id="PF08558">
    <property type="entry name" value="TRF"/>
    <property type="match status" value="1"/>
</dbReference>
<evidence type="ECO:0000256" key="7">
    <source>
        <dbReference type="SAM" id="Coils"/>
    </source>
</evidence>
<dbReference type="PROSITE" id="PS51294">
    <property type="entry name" value="HTH_MYB"/>
    <property type="match status" value="1"/>
</dbReference>
<dbReference type="Pfam" id="PF16772">
    <property type="entry name" value="TERF2_RBM"/>
    <property type="match status" value="1"/>
</dbReference>
<dbReference type="GO" id="GO:0031627">
    <property type="term" value="P:telomeric loop formation"/>
    <property type="evidence" value="ECO:0007669"/>
    <property type="project" value="TreeGrafter"/>
</dbReference>
<dbReference type="SUPFAM" id="SSF46689">
    <property type="entry name" value="Homeodomain-like"/>
    <property type="match status" value="1"/>
</dbReference>
<dbReference type="Gene3D" id="1.10.10.60">
    <property type="entry name" value="Homeodomain-like"/>
    <property type="match status" value="1"/>
</dbReference>
<name>A0A6J0T5X7_9SAUR</name>
<dbReference type="GO" id="GO:0032208">
    <property type="term" value="P:negative regulation of telomere maintenance via recombination"/>
    <property type="evidence" value="ECO:0007669"/>
    <property type="project" value="TreeGrafter"/>
</dbReference>
<feature type="region of interest" description="Disordered" evidence="8">
    <location>
        <begin position="419"/>
        <end position="450"/>
    </location>
</feature>
<evidence type="ECO:0000259" key="9">
    <source>
        <dbReference type="PROSITE" id="PS50090"/>
    </source>
</evidence>
<dbReference type="Gene3D" id="1.25.40.210">
    <property type="entry name" value="Telomere repeat-binding factor, dimerisation domain"/>
    <property type="match status" value="1"/>
</dbReference>
<feature type="compositionally biased region" description="Low complexity" evidence="8">
    <location>
        <begin position="20"/>
        <end position="35"/>
    </location>
</feature>
<dbReference type="InterPro" id="IPR031902">
    <property type="entry name" value="TERF2_RBM"/>
</dbReference>
<dbReference type="GO" id="GO:0031848">
    <property type="term" value="P:protection from non-homologous end joining at telomere"/>
    <property type="evidence" value="ECO:0007669"/>
    <property type="project" value="InterPro"/>
</dbReference>
<accession>A0A6J0T5X7</accession>
<dbReference type="GO" id="GO:0061820">
    <property type="term" value="P:telomeric D-loop disassembly"/>
    <property type="evidence" value="ECO:0007669"/>
    <property type="project" value="TreeGrafter"/>
</dbReference>
<keyword evidence="2" id="KW-0158">Chromosome</keyword>
<dbReference type="Proteomes" id="UP001652642">
    <property type="component" value="Chromosome 10"/>
</dbReference>
<dbReference type="PANTHER" id="PTHR46833">
    <property type="entry name" value="TELOMERIC REPEAT-BINDING FACTOR 2 TERF2"/>
    <property type="match status" value="1"/>
</dbReference>
<evidence type="ECO:0000313" key="12">
    <source>
        <dbReference type="RefSeq" id="XP_020643937.2"/>
    </source>
</evidence>
<dbReference type="GO" id="GO:0005654">
    <property type="term" value="C:nucleoplasm"/>
    <property type="evidence" value="ECO:0007669"/>
    <property type="project" value="UniProtKB-ARBA"/>
</dbReference>
<evidence type="ECO:0000256" key="5">
    <source>
        <dbReference type="ARBA" id="ARBA00023242"/>
    </source>
</evidence>
<feature type="compositionally biased region" description="Low complexity" evidence="8">
    <location>
        <begin position="351"/>
        <end position="370"/>
    </location>
</feature>
<dbReference type="RefSeq" id="XP_020643937.2">
    <property type="nucleotide sequence ID" value="XM_020788278.2"/>
</dbReference>
<dbReference type="GO" id="GO:0070198">
    <property type="term" value="P:protein localization to chromosome, telomeric region"/>
    <property type="evidence" value="ECO:0007669"/>
    <property type="project" value="TreeGrafter"/>
</dbReference>
<feature type="region of interest" description="Disordered" evidence="8">
    <location>
        <begin position="248"/>
        <end position="322"/>
    </location>
</feature>
<evidence type="ECO:0000256" key="2">
    <source>
        <dbReference type="ARBA" id="ARBA00022454"/>
    </source>
</evidence>
<dbReference type="SUPFAM" id="SSF63600">
    <property type="entry name" value="Telomeric repeat binding factor (TRF) dimerisation domain"/>
    <property type="match status" value="1"/>
</dbReference>
<dbReference type="GO" id="GO:0032210">
    <property type="term" value="P:regulation of telomere maintenance via telomerase"/>
    <property type="evidence" value="ECO:0007669"/>
    <property type="project" value="TreeGrafter"/>
</dbReference>
<dbReference type="GO" id="GO:0070187">
    <property type="term" value="C:shelterin complex"/>
    <property type="evidence" value="ECO:0007669"/>
    <property type="project" value="TreeGrafter"/>
</dbReference>
<dbReference type="SMART" id="SM00717">
    <property type="entry name" value="SANT"/>
    <property type="match status" value="1"/>
</dbReference>
<dbReference type="GO" id="GO:0003720">
    <property type="term" value="F:telomerase activity"/>
    <property type="evidence" value="ECO:0007669"/>
    <property type="project" value="TreeGrafter"/>
</dbReference>
<evidence type="ECO:0000259" key="10">
    <source>
        <dbReference type="PROSITE" id="PS51294"/>
    </source>
</evidence>
<evidence type="ECO:0000313" key="11">
    <source>
        <dbReference type="Proteomes" id="UP001652642"/>
    </source>
</evidence>
<dbReference type="PROSITE" id="PS50090">
    <property type="entry name" value="MYB_LIKE"/>
    <property type="match status" value="1"/>
</dbReference>